<evidence type="ECO:0000256" key="1">
    <source>
        <dbReference type="ARBA" id="ARBA00004906"/>
    </source>
</evidence>
<dbReference type="InterPro" id="IPR043454">
    <property type="entry name" value="NPH3/RPT2-like"/>
</dbReference>
<comment type="caution">
    <text evidence="5">The sequence shown here is derived from an EMBL/GenBank/DDBJ whole genome shotgun (WGS) entry which is preliminary data.</text>
</comment>
<name>A0AAE1X9Z3_9LAMI</name>
<accession>A0AAE1X9Z3</accession>
<sequence>MGVVTIAELKPNISGKRPFRPGSSARPVNEWPISDVSSDLTVEVGTASFALHKFPLVSRSGRIRKLLFETKDPKVSRLNLAGVPGGSLAFELAAKFCYGNLESRTEVYLKETVLPNIPNSISVLHHCESLLPIAEEINLVSRMINGIADTACKEQLTSGLSRLEHNFPSEQVHGPDAETAWDWWGKSLVLLNLIFQGFCRHQDKGLKQDIISRILVNYAQNSLQGLVVRDPQLMKGNSSDLDLLKKQRVTIETIVSLLPTQSRKSAVPIAFLSSLLKSAIAASASTSCRSDLERRISLQLDQAILEDILIPIYSHGNNHSPLYDTDSVLRNFSMFLNLDEDDEEDNQFTRDENEMVYDFDSPGSPKQSSILKVSKLLDNYLSEVHPNIKETDRYRLCKTINCQKLSQEACSHAAQNERLPVQMAVQVLYFEQIRLRNAMNGVGGQNQFFFGSINGQFPHRSGSGVDSMLMSFLVLFPVVK</sequence>
<comment type="similarity">
    <text evidence="3">Belongs to the NPH3 family.</text>
</comment>
<keyword evidence="2" id="KW-0833">Ubl conjugation pathway</keyword>
<reference evidence="5" key="2">
    <citation type="journal article" date="2024" name="Plant">
        <title>Genomic evolution and insights into agronomic trait innovations of Sesamum species.</title>
        <authorList>
            <person name="Miao H."/>
            <person name="Wang L."/>
            <person name="Qu L."/>
            <person name="Liu H."/>
            <person name="Sun Y."/>
            <person name="Le M."/>
            <person name="Wang Q."/>
            <person name="Wei S."/>
            <person name="Zheng Y."/>
            <person name="Lin W."/>
            <person name="Duan Y."/>
            <person name="Cao H."/>
            <person name="Xiong S."/>
            <person name="Wang X."/>
            <person name="Wei L."/>
            <person name="Li C."/>
            <person name="Ma Q."/>
            <person name="Ju M."/>
            <person name="Zhao R."/>
            <person name="Li G."/>
            <person name="Mu C."/>
            <person name="Tian Q."/>
            <person name="Mei H."/>
            <person name="Zhang T."/>
            <person name="Gao T."/>
            <person name="Zhang H."/>
        </authorList>
    </citation>
    <scope>NUCLEOTIDE SEQUENCE</scope>
    <source>
        <strain evidence="5">K16</strain>
    </source>
</reference>
<evidence type="ECO:0000256" key="3">
    <source>
        <dbReference type="PROSITE-ProRule" id="PRU00982"/>
    </source>
</evidence>
<evidence type="ECO:0000256" key="2">
    <source>
        <dbReference type="ARBA" id="ARBA00022786"/>
    </source>
</evidence>
<protein>
    <submittedName>
        <fullName evidence="5">BTB/POZ domain-containing protein</fullName>
    </submittedName>
</protein>
<dbReference type="InterPro" id="IPR027356">
    <property type="entry name" value="NPH3_dom"/>
</dbReference>
<evidence type="ECO:0000259" key="4">
    <source>
        <dbReference type="PROSITE" id="PS51649"/>
    </source>
</evidence>
<feature type="domain" description="NPH3" evidence="4">
    <location>
        <begin position="182"/>
        <end position="434"/>
    </location>
</feature>
<proteinExistence type="inferred from homology"/>
<dbReference type="Pfam" id="PF03000">
    <property type="entry name" value="NPH3"/>
    <property type="match status" value="1"/>
</dbReference>
<keyword evidence="6" id="KW-1185">Reference proteome</keyword>
<gene>
    <name evidence="5" type="ORF">Sango_0380600</name>
</gene>
<dbReference type="InterPro" id="IPR011333">
    <property type="entry name" value="SKP1/BTB/POZ_sf"/>
</dbReference>
<reference evidence="5" key="1">
    <citation type="submission" date="2020-06" db="EMBL/GenBank/DDBJ databases">
        <authorList>
            <person name="Li T."/>
            <person name="Hu X."/>
            <person name="Zhang T."/>
            <person name="Song X."/>
            <person name="Zhang H."/>
            <person name="Dai N."/>
            <person name="Sheng W."/>
            <person name="Hou X."/>
            <person name="Wei L."/>
        </authorList>
    </citation>
    <scope>NUCLEOTIDE SEQUENCE</scope>
    <source>
        <strain evidence="5">K16</strain>
        <tissue evidence="5">Leaf</tissue>
    </source>
</reference>
<evidence type="ECO:0000313" key="5">
    <source>
        <dbReference type="EMBL" id="KAK4407996.1"/>
    </source>
</evidence>
<comment type="pathway">
    <text evidence="1">Protein modification; protein ubiquitination.</text>
</comment>
<dbReference type="EMBL" id="JACGWL010000002">
    <property type="protein sequence ID" value="KAK4407996.1"/>
    <property type="molecule type" value="Genomic_DNA"/>
</dbReference>
<dbReference type="PANTHER" id="PTHR32370">
    <property type="entry name" value="OS12G0117600 PROTEIN"/>
    <property type="match status" value="1"/>
</dbReference>
<dbReference type="SUPFAM" id="SSF54695">
    <property type="entry name" value="POZ domain"/>
    <property type="match status" value="1"/>
</dbReference>
<dbReference type="PROSITE" id="PS51649">
    <property type="entry name" value="NPH3"/>
    <property type="match status" value="1"/>
</dbReference>
<dbReference type="AlphaFoldDB" id="A0AAE1X9Z3"/>
<organism evidence="5 6">
    <name type="scientific">Sesamum angolense</name>
    <dbReference type="NCBI Taxonomy" id="2727404"/>
    <lineage>
        <taxon>Eukaryota</taxon>
        <taxon>Viridiplantae</taxon>
        <taxon>Streptophyta</taxon>
        <taxon>Embryophyta</taxon>
        <taxon>Tracheophyta</taxon>
        <taxon>Spermatophyta</taxon>
        <taxon>Magnoliopsida</taxon>
        <taxon>eudicotyledons</taxon>
        <taxon>Gunneridae</taxon>
        <taxon>Pentapetalae</taxon>
        <taxon>asterids</taxon>
        <taxon>lamiids</taxon>
        <taxon>Lamiales</taxon>
        <taxon>Pedaliaceae</taxon>
        <taxon>Sesamum</taxon>
    </lineage>
</organism>
<evidence type="ECO:0000313" key="6">
    <source>
        <dbReference type="Proteomes" id="UP001289374"/>
    </source>
</evidence>
<dbReference type="Proteomes" id="UP001289374">
    <property type="component" value="Unassembled WGS sequence"/>
</dbReference>